<dbReference type="OrthoDB" id="273207at2"/>
<reference evidence="2" key="1">
    <citation type="journal article" date="2019" name="PLoS Negl. Trop. Dis.">
        <title>Revisiting the worldwide diversity of Leptospira species in the environment.</title>
        <authorList>
            <person name="Vincent A.T."/>
            <person name="Schiettekatte O."/>
            <person name="Bourhy P."/>
            <person name="Veyrier F.J."/>
            <person name="Picardeau M."/>
        </authorList>
    </citation>
    <scope>NUCLEOTIDE SEQUENCE [LARGE SCALE GENOMIC DNA]</scope>
    <source>
        <strain evidence="2">201800301</strain>
    </source>
</reference>
<dbReference type="Proteomes" id="UP000298097">
    <property type="component" value="Unassembled WGS sequence"/>
</dbReference>
<dbReference type="InterPro" id="IPR036869">
    <property type="entry name" value="J_dom_sf"/>
</dbReference>
<dbReference type="SUPFAM" id="SSF46565">
    <property type="entry name" value="Chaperone J-domain"/>
    <property type="match status" value="1"/>
</dbReference>
<evidence type="ECO:0000259" key="1">
    <source>
        <dbReference type="SMART" id="SM00271"/>
    </source>
</evidence>
<dbReference type="AlphaFoldDB" id="A0A4R9GXG6"/>
<comment type="caution">
    <text evidence="2">The sequence shown here is derived from an EMBL/GenBank/DDBJ whole genome shotgun (WGS) entry which is preliminary data.</text>
</comment>
<keyword evidence="3" id="KW-1185">Reference proteome</keyword>
<evidence type="ECO:0000313" key="3">
    <source>
        <dbReference type="Proteomes" id="UP000298097"/>
    </source>
</evidence>
<protein>
    <submittedName>
        <fullName evidence="2">J domain-containing protein</fullName>
    </submittedName>
</protein>
<dbReference type="Gene3D" id="1.10.287.110">
    <property type="entry name" value="DnaJ domain"/>
    <property type="match status" value="1"/>
</dbReference>
<dbReference type="CDD" id="cd06257">
    <property type="entry name" value="DnaJ"/>
    <property type="match status" value="1"/>
</dbReference>
<organism evidence="2 3">
    <name type="scientific">Leptospira andrefontaineae</name>
    <dbReference type="NCBI Taxonomy" id="2484976"/>
    <lineage>
        <taxon>Bacteria</taxon>
        <taxon>Pseudomonadati</taxon>
        <taxon>Spirochaetota</taxon>
        <taxon>Spirochaetia</taxon>
        <taxon>Leptospirales</taxon>
        <taxon>Leptospiraceae</taxon>
        <taxon>Leptospira</taxon>
    </lineage>
</organism>
<dbReference type="EMBL" id="RQEY01000024">
    <property type="protein sequence ID" value="TGK36246.1"/>
    <property type="molecule type" value="Genomic_DNA"/>
</dbReference>
<proteinExistence type="predicted"/>
<dbReference type="RefSeq" id="WP_135775983.1">
    <property type="nucleotide sequence ID" value="NZ_RQEY01000024.1"/>
</dbReference>
<dbReference type="InterPro" id="IPR001623">
    <property type="entry name" value="DnaJ_domain"/>
</dbReference>
<sequence>MIEAYPLTWPEGFKRTKSWERKTSPFLKVKRKNTLSVAVATQKIKDEIRLLRGTNLIISSNIELKKDGLPISGRKPPEDPGVSIWFKINGSQKSLACDSWKSPEENLYALAMTVSSMRVIDRYGCSDMMDRIFTGFLALPAGPSWADVIGVEKDADIETIRKKYHEKVKEVHTDLGGDHNRMVELNLAFEQAKNERKAV</sequence>
<evidence type="ECO:0000313" key="2">
    <source>
        <dbReference type="EMBL" id="TGK36246.1"/>
    </source>
</evidence>
<dbReference type="SMART" id="SM00271">
    <property type="entry name" value="DnaJ"/>
    <property type="match status" value="1"/>
</dbReference>
<name>A0A4R9GXG6_9LEPT</name>
<gene>
    <name evidence="2" type="ORF">EHO65_18255</name>
</gene>
<accession>A0A4R9GXG6</accession>
<feature type="domain" description="J" evidence="1">
    <location>
        <begin position="143"/>
        <end position="197"/>
    </location>
</feature>